<comment type="similarity">
    <text evidence="1">Belongs to the UPF0161 family.</text>
</comment>
<reference evidence="2 3" key="1">
    <citation type="journal article" date="2017" name="Int. J. Syst. Evol. Microbiol.">
        <title>Oleiagrimonas citrea sp. nov., a marine bacterium isolated from tidal flat sediment and emended description of the genus Oleiagrimonas Fang et al. 2015 and Oleiagrimonas soli.</title>
        <authorList>
            <person name="Yang S.H."/>
            <person name="Seo H.S."/>
            <person name="Seong C.N."/>
            <person name="Kwon K.K."/>
        </authorList>
    </citation>
    <scope>NUCLEOTIDE SEQUENCE [LARGE SCALE GENOMIC DNA]</scope>
    <source>
        <strain evidence="2 3">MEBiC09124</strain>
    </source>
</reference>
<dbReference type="SMART" id="SM01234">
    <property type="entry name" value="Haemolytic"/>
    <property type="match status" value="1"/>
</dbReference>
<protein>
    <recommendedName>
        <fullName evidence="1">Putative membrane protein insertion efficiency factor</fullName>
    </recommendedName>
</protein>
<dbReference type="EMBL" id="JAAZQD010000001">
    <property type="protein sequence ID" value="NKZ37679.1"/>
    <property type="molecule type" value="Genomic_DNA"/>
</dbReference>
<comment type="function">
    <text evidence="1">Could be involved in insertion of integral membrane proteins into the membrane.</text>
</comment>
<keyword evidence="1" id="KW-0472">Membrane</keyword>
<dbReference type="GO" id="GO:0005886">
    <property type="term" value="C:plasma membrane"/>
    <property type="evidence" value="ECO:0007669"/>
    <property type="project" value="UniProtKB-SubCell"/>
</dbReference>
<evidence type="ECO:0000256" key="1">
    <source>
        <dbReference type="HAMAP-Rule" id="MF_00386"/>
    </source>
</evidence>
<keyword evidence="1" id="KW-1003">Cell membrane</keyword>
<sequence>MSDAPRKPILTRIILFLLALYKRLISPLLGQRCRFHPTCSDYARIAVARFGPLRGSILALWRILRCQPLCSGGMDPVPQTFTLARCRAPEKDIPHE</sequence>
<name>A0A846ZJD4_9GAMM</name>
<comment type="caution">
    <text evidence="2">The sequence shown here is derived from an EMBL/GenBank/DDBJ whole genome shotgun (WGS) entry which is preliminary data.</text>
</comment>
<comment type="subcellular location">
    <subcellularLocation>
        <location evidence="1">Cell membrane</location>
        <topology evidence="1">Peripheral membrane protein</topology>
        <orientation evidence="1">Cytoplasmic side</orientation>
    </subcellularLocation>
</comment>
<dbReference type="PANTHER" id="PTHR33383:SF1">
    <property type="entry name" value="MEMBRANE PROTEIN INSERTION EFFICIENCY FACTOR-RELATED"/>
    <property type="match status" value="1"/>
</dbReference>
<dbReference type="Proteomes" id="UP000541636">
    <property type="component" value="Unassembled WGS sequence"/>
</dbReference>
<organism evidence="2 3">
    <name type="scientific">Oleiagrimonas citrea</name>
    <dbReference type="NCBI Taxonomy" id="1665687"/>
    <lineage>
        <taxon>Bacteria</taxon>
        <taxon>Pseudomonadati</taxon>
        <taxon>Pseudomonadota</taxon>
        <taxon>Gammaproteobacteria</taxon>
        <taxon>Lysobacterales</taxon>
        <taxon>Rhodanobacteraceae</taxon>
        <taxon>Oleiagrimonas</taxon>
    </lineage>
</organism>
<dbReference type="HAMAP" id="MF_00386">
    <property type="entry name" value="UPF0161_YidD"/>
    <property type="match status" value="1"/>
</dbReference>
<gene>
    <name evidence="2" type="primary">yidD</name>
    <name evidence="2" type="ORF">HF690_01765</name>
</gene>
<keyword evidence="3" id="KW-1185">Reference proteome</keyword>
<evidence type="ECO:0000313" key="3">
    <source>
        <dbReference type="Proteomes" id="UP000541636"/>
    </source>
</evidence>
<dbReference type="NCBIfam" id="TIGR00278">
    <property type="entry name" value="membrane protein insertion efficiency factor YidD"/>
    <property type="match status" value="1"/>
</dbReference>
<dbReference type="Pfam" id="PF01809">
    <property type="entry name" value="YidD"/>
    <property type="match status" value="1"/>
</dbReference>
<dbReference type="InterPro" id="IPR002696">
    <property type="entry name" value="Membr_insert_effic_factor_YidD"/>
</dbReference>
<proteinExistence type="inferred from homology"/>
<dbReference type="AlphaFoldDB" id="A0A846ZJD4"/>
<evidence type="ECO:0000313" key="2">
    <source>
        <dbReference type="EMBL" id="NKZ37679.1"/>
    </source>
</evidence>
<dbReference type="PANTHER" id="PTHR33383">
    <property type="entry name" value="MEMBRANE PROTEIN INSERTION EFFICIENCY FACTOR-RELATED"/>
    <property type="match status" value="1"/>
</dbReference>
<accession>A0A846ZJD4</accession>